<proteinExistence type="predicted"/>
<name>A0ACB5TW55_AMBMO</name>
<gene>
    <name evidence="1" type="ORF">Amon02_000995400</name>
</gene>
<dbReference type="EMBL" id="BSXS01009710">
    <property type="protein sequence ID" value="GME96323.1"/>
    <property type="molecule type" value="Genomic_DNA"/>
</dbReference>
<evidence type="ECO:0000313" key="2">
    <source>
        <dbReference type="Proteomes" id="UP001165064"/>
    </source>
</evidence>
<sequence length="327" mass="36307">MSILTAFTSIYSFINGLPTAPTVSNPSVVAPESHGPRVSFTSPSSSSHKSLLSKFWSLFSSVPERDEKLLPATYRFPTLTFLPENRVSELQQILTGLKDRVFDLSVLLTKLCEANPTKSDLLNKINHNFNKLNSIPPAGQAYGCKKTLEYIAAECIYLSFANMDMLLPWLTKYGTFRNVSFKHAFLDEVHRYTDIQEFATANIDNTDEFFRRSSNRRSPKKTGSDENPSSTTNTASSLNPVDPKTILPSQVEHIHSNNISVTGSSDSAVLILGYDFIRIHSSLLPLNNISTSTTDSPPPNYDSLIEEALSSYQDAPLELPPPRPEIN</sequence>
<protein>
    <submittedName>
        <fullName evidence="1">Unnamed protein product</fullName>
    </submittedName>
</protein>
<organism evidence="1 2">
    <name type="scientific">Ambrosiozyma monospora</name>
    <name type="common">Yeast</name>
    <name type="synonym">Endomycopsis monosporus</name>
    <dbReference type="NCBI Taxonomy" id="43982"/>
    <lineage>
        <taxon>Eukaryota</taxon>
        <taxon>Fungi</taxon>
        <taxon>Dikarya</taxon>
        <taxon>Ascomycota</taxon>
        <taxon>Saccharomycotina</taxon>
        <taxon>Pichiomycetes</taxon>
        <taxon>Pichiales</taxon>
        <taxon>Pichiaceae</taxon>
        <taxon>Ambrosiozyma</taxon>
    </lineage>
</organism>
<comment type="caution">
    <text evidence="1">The sequence shown here is derived from an EMBL/GenBank/DDBJ whole genome shotgun (WGS) entry which is preliminary data.</text>
</comment>
<keyword evidence="2" id="KW-1185">Reference proteome</keyword>
<reference evidence="1" key="1">
    <citation type="submission" date="2023-04" db="EMBL/GenBank/DDBJ databases">
        <title>Ambrosiozyma monospora NBRC 10751.</title>
        <authorList>
            <person name="Ichikawa N."/>
            <person name="Sato H."/>
            <person name="Tonouchi N."/>
        </authorList>
    </citation>
    <scope>NUCLEOTIDE SEQUENCE</scope>
    <source>
        <strain evidence="1">NBRC 10751</strain>
    </source>
</reference>
<evidence type="ECO:0000313" key="1">
    <source>
        <dbReference type="EMBL" id="GME96323.1"/>
    </source>
</evidence>
<accession>A0ACB5TW55</accession>
<dbReference type="Proteomes" id="UP001165064">
    <property type="component" value="Unassembled WGS sequence"/>
</dbReference>